<evidence type="ECO:0000313" key="2">
    <source>
        <dbReference type="EMBL" id="CUA95602.1"/>
    </source>
</evidence>
<dbReference type="Gene3D" id="3.40.630.30">
    <property type="match status" value="1"/>
</dbReference>
<dbReference type="Pfam" id="PF13480">
    <property type="entry name" value="Acetyltransf_6"/>
    <property type="match status" value="1"/>
</dbReference>
<evidence type="ECO:0000259" key="1">
    <source>
        <dbReference type="Pfam" id="PF13480"/>
    </source>
</evidence>
<reference evidence="3" key="1">
    <citation type="submission" date="2015-08" db="EMBL/GenBank/DDBJ databases">
        <authorList>
            <person name="Varghese N."/>
        </authorList>
    </citation>
    <scope>NUCLEOTIDE SEQUENCE [LARGE SCALE GENOMIC DNA]</scope>
    <source>
        <strain evidence="3">DSM 18181</strain>
    </source>
</reference>
<evidence type="ECO:0000313" key="3">
    <source>
        <dbReference type="Proteomes" id="UP000183649"/>
    </source>
</evidence>
<name>A0A0K6HX67_9BURK</name>
<dbReference type="Proteomes" id="UP000183649">
    <property type="component" value="Unassembled WGS sequence"/>
</dbReference>
<feature type="domain" description="BioF2-like acetyltransferase" evidence="1">
    <location>
        <begin position="1"/>
        <end position="82"/>
    </location>
</feature>
<dbReference type="SUPFAM" id="SSF55729">
    <property type="entry name" value="Acyl-CoA N-acyltransferases (Nat)"/>
    <property type="match status" value="1"/>
</dbReference>
<dbReference type="EMBL" id="CYHF01000003">
    <property type="protein sequence ID" value="CUA95602.1"/>
    <property type="molecule type" value="Genomic_DNA"/>
</dbReference>
<keyword evidence="3" id="KW-1185">Reference proteome</keyword>
<protein>
    <submittedName>
        <fullName evidence="2">Acetyltransferase (GNAT) domain</fullName>
    </submittedName>
</protein>
<dbReference type="AlphaFoldDB" id="A0A0K6HX67"/>
<dbReference type="InterPro" id="IPR038740">
    <property type="entry name" value="BioF2-like_GNAT_dom"/>
</dbReference>
<organism evidence="2 3">
    <name type="scientific">Thiomonas bhubaneswarensis</name>
    <dbReference type="NCBI Taxonomy" id="339866"/>
    <lineage>
        <taxon>Bacteria</taxon>
        <taxon>Pseudomonadati</taxon>
        <taxon>Pseudomonadota</taxon>
        <taxon>Betaproteobacteria</taxon>
        <taxon>Burkholderiales</taxon>
        <taxon>Thiomonas</taxon>
    </lineage>
</organism>
<keyword evidence="2" id="KW-0808">Transferase</keyword>
<accession>A0A0K6HX67</accession>
<sequence length="137" mass="15226">MMHALFARGRLRLYALDRAGASIAMFYGFRKGGDFYYFQAGFDPAYAALSPGEVLMGYVIEAAIAEGCTRFDMLKGDYGHKRHFFQQTRETTGLRVHRPGLVCRLYRLKDWLGERRATAAQASTTSAAAQEAEGVGT</sequence>
<proteinExistence type="predicted"/>
<gene>
    <name evidence="2" type="ORF">Ga0061069_103164</name>
</gene>
<dbReference type="InterPro" id="IPR016181">
    <property type="entry name" value="Acyl_CoA_acyltransferase"/>
</dbReference>
<dbReference type="STRING" id="339866.GCA_001418255_01044"/>
<dbReference type="GO" id="GO:0016740">
    <property type="term" value="F:transferase activity"/>
    <property type="evidence" value="ECO:0007669"/>
    <property type="project" value="UniProtKB-KW"/>
</dbReference>